<organism evidence="1 2">
    <name type="scientific">Floccifex porci</name>
    <dbReference type="NCBI Taxonomy" id="2606629"/>
    <lineage>
        <taxon>Bacteria</taxon>
        <taxon>Bacillati</taxon>
        <taxon>Bacillota</taxon>
        <taxon>Erysipelotrichia</taxon>
        <taxon>Erysipelotrichales</taxon>
        <taxon>Erysipelotrichaceae</taxon>
        <taxon>Floccifex</taxon>
    </lineage>
</organism>
<dbReference type="RefSeq" id="WP_154460734.1">
    <property type="nucleotide sequence ID" value="NZ_JBJEEW010000032.1"/>
</dbReference>
<evidence type="ECO:0000313" key="2">
    <source>
        <dbReference type="Proteomes" id="UP000470082"/>
    </source>
</evidence>
<proteinExistence type="predicted"/>
<accession>A0A7X2T3Z3</accession>
<comment type="caution">
    <text evidence="1">The sequence shown here is derived from an EMBL/GenBank/DDBJ whole genome shotgun (WGS) entry which is preliminary data.</text>
</comment>
<reference evidence="1 2" key="1">
    <citation type="submission" date="2019-08" db="EMBL/GenBank/DDBJ databases">
        <title>In-depth cultivation of the pig gut microbiome towards novel bacterial diversity and tailored functional studies.</title>
        <authorList>
            <person name="Wylensek D."/>
            <person name="Hitch T.C.A."/>
            <person name="Clavel T."/>
        </authorList>
    </citation>
    <scope>NUCLEOTIDE SEQUENCE [LARGE SCALE GENOMIC DNA]</scope>
    <source>
        <strain evidence="1 2">LKV-178-WT-2G</strain>
    </source>
</reference>
<evidence type="ECO:0000313" key="1">
    <source>
        <dbReference type="EMBL" id="MSS01967.1"/>
    </source>
</evidence>
<name>A0A7X2T3Z3_9FIRM</name>
<dbReference type="AlphaFoldDB" id="A0A7X2T3Z3"/>
<sequence>MTKNKFKCVEFDDNNKKISILIGNQCSIDYADIKKVSILNQQATFKNEKKPFTHQIMYGTAVLCAIMEPQFYVGLKFELKDGSVKAAFISDRKTIFNTDIYREDNKEANKIKKMIDKRINEAVTNS</sequence>
<keyword evidence="2" id="KW-1185">Reference proteome</keyword>
<gene>
    <name evidence="1" type="ORF">FYJ50_07660</name>
</gene>
<protein>
    <submittedName>
        <fullName evidence="1">Uncharacterized protein</fullName>
    </submittedName>
</protein>
<dbReference type="EMBL" id="VUMM01000016">
    <property type="protein sequence ID" value="MSS01967.1"/>
    <property type="molecule type" value="Genomic_DNA"/>
</dbReference>
<dbReference type="Proteomes" id="UP000470082">
    <property type="component" value="Unassembled WGS sequence"/>
</dbReference>